<dbReference type="Proteomes" id="UP000658733">
    <property type="component" value="Unassembled WGS sequence"/>
</dbReference>
<gene>
    <name evidence="1" type="ORF">ISP01_00575</name>
</gene>
<protein>
    <recommendedName>
        <fullName evidence="3">Apea-like HEPN domain-containing protein</fullName>
    </recommendedName>
</protein>
<evidence type="ECO:0000313" key="1">
    <source>
        <dbReference type="EMBL" id="MBF4467875.1"/>
    </source>
</evidence>
<name>A0A843AFN5_METAZ</name>
<dbReference type="RefSeq" id="WP_278521541.1">
    <property type="nucleotide sequence ID" value="NZ_JADIIN010000005.1"/>
</dbReference>
<sequence length="246" mass="29130">MTKINLAINALKLFISRNLSQFKIKGTMQENITRVSYLYSYNNENDNVKISNILSETIGQIHPVRLKKTDINEIEGIKILSDMLKKNKFSQFEQQLLLGIIWFSEALSIYDHSEKYLPNESTNYKTDDFIFFKFSEMTTKLFTSLESILIVKEGEPIRENLSERIAILLQDNYDERIKLKKKIKNLYDNRSKIIHSGDFFISKNEFYELLGINRNVLIKLVKLNNKYEFKNMIDLETYFNKIKYDN</sequence>
<comment type="caution">
    <text evidence="1">The sequence shown here is derived from an EMBL/GenBank/DDBJ whole genome shotgun (WGS) entry which is preliminary data.</text>
</comment>
<dbReference type="AlphaFoldDB" id="A0A843AFN5"/>
<evidence type="ECO:0008006" key="3">
    <source>
        <dbReference type="Google" id="ProtNLM"/>
    </source>
</evidence>
<accession>A0A843AFN5</accession>
<dbReference type="EMBL" id="JADIIN010000005">
    <property type="protein sequence ID" value="MBF4467875.1"/>
    <property type="molecule type" value="Genomic_DNA"/>
</dbReference>
<reference evidence="1" key="1">
    <citation type="submission" date="2020-10" db="EMBL/GenBank/DDBJ databases">
        <title>Dehalococcoides mccartyi of a TCE/Cr reducing biochatode.</title>
        <authorList>
            <person name="Matturro B."/>
        </authorList>
    </citation>
    <scope>NUCLEOTIDE SEQUENCE</scope>
    <source>
        <strain evidence="1">Bin4</strain>
    </source>
</reference>
<organism evidence="1 2">
    <name type="scientific">Methanobrevibacter arboriphilus</name>
    <dbReference type="NCBI Taxonomy" id="39441"/>
    <lineage>
        <taxon>Archaea</taxon>
        <taxon>Methanobacteriati</taxon>
        <taxon>Methanobacteriota</taxon>
        <taxon>Methanomada group</taxon>
        <taxon>Methanobacteria</taxon>
        <taxon>Methanobacteriales</taxon>
        <taxon>Methanobacteriaceae</taxon>
        <taxon>Methanobrevibacter</taxon>
    </lineage>
</organism>
<evidence type="ECO:0000313" key="2">
    <source>
        <dbReference type="Proteomes" id="UP000658733"/>
    </source>
</evidence>
<proteinExistence type="predicted"/>